<accession>A0A9P6K9W1</accession>
<organism evidence="2 3">
    <name type="scientific">Lunasporangiospora selenospora</name>
    <dbReference type="NCBI Taxonomy" id="979761"/>
    <lineage>
        <taxon>Eukaryota</taxon>
        <taxon>Fungi</taxon>
        <taxon>Fungi incertae sedis</taxon>
        <taxon>Mucoromycota</taxon>
        <taxon>Mortierellomycotina</taxon>
        <taxon>Mortierellomycetes</taxon>
        <taxon>Mortierellales</taxon>
        <taxon>Mortierellaceae</taxon>
        <taxon>Lunasporangiospora</taxon>
    </lineage>
</organism>
<feature type="non-terminal residue" evidence="2">
    <location>
        <position position="141"/>
    </location>
</feature>
<protein>
    <submittedName>
        <fullName evidence="2">Uncharacterized protein</fullName>
    </submittedName>
</protein>
<proteinExistence type="predicted"/>
<keyword evidence="3" id="KW-1185">Reference proteome</keyword>
<dbReference type="EMBL" id="JAABOA010005726">
    <property type="protein sequence ID" value="KAF9574199.1"/>
    <property type="molecule type" value="Genomic_DNA"/>
</dbReference>
<evidence type="ECO:0000256" key="1">
    <source>
        <dbReference type="SAM" id="MobiDB-lite"/>
    </source>
</evidence>
<name>A0A9P6K9W1_9FUNG</name>
<comment type="caution">
    <text evidence="2">The sequence shown here is derived from an EMBL/GenBank/DDBJ whole genome shotgun (WGS) entry which is preliminary data.</text>
</comment>
<evidence type="ECO:0000313" key="3">
    <source>
        <dbReference type="Proteomes" id="UP000780801"/>
    </source>
</evidence>
<dbReference type="AlphaFoldDB" id="A0A9P6K9W1"/>
<reference evidence="2" key="1">
    <citation type="journal article" date="2020" name="Fungal Divers.">
        <title>Resolving the Mortierellaceae phylogeny through synthesis of multi-gene phylogenetics and phylogenomics.</title>
        <authorList>
            <person name="Vandepol N."/>
            <person name="Liber J."/>
            <person name="Desiro A."/>
            <person name="Na H."/>
            <person name="Kennedy M."/>
            <person name="Barry K."/>
            <person name="Grigoriev I.V."/>
            <person name="Miller A.N."/>
            <person name="O'Donnell K."/>
            <person name="Stajich J.E."/>
            <person name="Bonito G."/>
        </authorList>
    </citation>
    <scope>NUCLEOTIDE SEQUENCE</scope>
    <source>
        <strain evidence="2">KOD1015</strain>
    </source>
</reference>
<evidence type="ECO:0000313" key="2">
    <source>
        <dbReference type="EMBL" id="KAF9574199.1"/>
    </source>
</evidence>
<dbReference type="OrthoDB" id="420046at2759"/>
<sequence>MDPSIEFNSLARLRQDRKSSNHCSRESDPSQKELPVLPPSPELLKTLYDDCIHSTYTHDSPFGKKKSTYLDWFASGRPMRSIESVLSNTVLPFYANTHTHSTSTAKFTSASVANSRKTIIRCVNAQTAKGHRHEAVVLFCG</sequence>
<gene>
    <name evidence="2" type="ORF">BGW38_008343</name>
</gene>
<feature type="region of interest" description="Disordered" evidence="1">
    <location>
        <begin position="1"/>
        <end position="39"/>
    </location>
</feature>
<dbReference type="Proteomes" id="UP000780801">
    <property type="component" value="Unassembled WGS sequence"/>
</dbReference>
<feature type="compositionally biased region" description="Basic and acidic residues" evidence="1">
    <location>
        <begin position="13"/>
        <end position="31"/>
    </location>
</feature>